<evidence type="ECO:0000256" key="4">
    <source>
        <dbReference type="ARBA" id="ARBA00024446"/>
    </source>
</evidence>
<evidence type="ECO:0000256" key="3">
    <source>
        <dbReference type="ARBA" id="ARBA00023285"/>
    </source>
</evidence>
<evidence type="ECO:0000256" key="2">
    <source>
        <dbReference type="ARBA" id="ARBA00023239"/>
    </source>
</evidence>
<evidence type="ECO:0000313" key="6">
    <source>
        <dbReference type="Proteomes" id="UP000181790"/>
    </source>
</evidence>
<dbReference type="Proteomes" id="UP000181790">
    <property type="component" value="Unassembled WGS sequence"/>
</dbReference>
<keyword evidence="3" id="KW-0170">Cobalt</keyword>
<protein>
    <recommendedName>
        <fullName evidence="7">Ethanolamine ammonia-lyase</fullName>
    </recommendedName>
</protein>
<dbReference type="EMBL" id="MORL01000134">
    <property type="protein sequence ID" value="OIN55469.1"/>
    <property type="molecule type" value="Genomic_DNA"/>
</dbReference>
<dbReference type="InterPro" id="IPR009246">
    <property type="entry name" value="EutC"/>
</dbReference>
<dbReference type="GO" id="GO:0006520">
    <property type="term" value="P:amino acid metabolic process"/>
    <property type="evidence" value="ECO:0007669"/>
    <property type="project" value="InterPro"/>
</dbReference>
<gene>
    <name evidence="5" type="ORF">BLX24_30295</name>
</gene>
<dbReference type="Pfam" id="PF05985">
    <property type="entry name" value="EutC"/>
    <property type="match status" value="1"/>
</dbReference>
<dbReference type="AlphaFoldDB" id="A0A1S2V9W5"/>
<accession>A0A1S2V9W5</accession>
<dbReference type="PANTHER" id="PTHR39330">
    <property type="entry name" value="ETHANOLAMINE AMMONIA-LYASE LIGHT CHAIN"/>
    <property type="match status" value="1"/>
</dbReference>
<organism evidence="5 6">
    <name type="scientific">Arsenicibacter rosenii</name>
    <dbReference type="NCBI Taxonomy" id="1750698"/>
    <lineage>
        <taxon>Bacteria</taxon>
        <taxon>Pseudomonadati</taxon>
        <taxon>Bacteroidota</taxon>
        <taxon>Cytophagia</taxon>
        <taxon>Cytophagales</taxon>
        <taxon>Spirosomataceae</taxon>
        <taxon>Arsenicibacter</taxon>
    </lineage>
</organism>
<dbReference type="Gene3D" id="3.40.50.11240">
    <property type="entry name" value="Ethanolamine ammonia-lyase light chain (EutC)"/>
    <property type="match status" value="1"/>
</dbReference>
<dbReference type="GO" id="GO:0008851">
    <property type="term" value="F:ethanolamine ammonia-lyase activity"/>
    <property type="evidence" value="ECO:0007669"/>
    <property type="project" value="InterPro"/>
</dbReference>
<dbReference type="InterPro" id="IPR042251">
    <property type="entry name" value="EutC_C"/>
</dbReference>
<dbReference type="GO" id="GO:0031419">
    <property type="term" value="F:cobalamin binding"/>
    <property type="evidence" value="ECO:0007669"/>
    <property type="project" value="UniProtKB-KW"/>
</dbReference>
<evidence type="ECO:0008006" key="7">
    <source>
        <dbReference type="Google" id="ProtNLM"/>
    </source>
</evidence>
<evidence type="ECO:0000313" key="5">
    <source>
        <dbReference type="EMBL" id="OIN55469.1"/>
    </source>
</evidence>
<keyword evidence="2" id="KW-0456">Lyase</keyword>
<keyword evidence="4" id="KW-1283">Bacterial microcompartment</keyword>
<comment type="caution">
    <text evidence="5">The sequence shown here is derived from an EMBL/GenBank/DDBJ whole genome shotgun (WGS) entry which is preliminary data.</text>
</comment>
<keyword evidence="1" id="KW-0846">Cobalamin</keyword>
<proteinExistence type="predicted"/>
<reference evidence="5 6" key="1">
    <citation type="submission" date="2016-10" db="EMBL/GenBank/DDBJ databases">
        <title>Arsenicibacter rosenii gen. nov., sp. nov., an efficient arsenic-methylating bacterium isolated from an arsenic-contaminated paddy soil.</title>
        <authorList>
            <person name="Huang K."/>
        </authorList>
    </citation>
    <scope>NUCLEOTIDE SEQUENCE [LARGE SCALE GENOMIC DNA]</scope>
    <source>
        <strain evidence="5 6">SM-1</strain>
    </source>
</reference>
<name>A0A1S2V9W5_9BACT</name>
<dbReference type="GO" id="GO:0009350">
    <property type="term" value="C:ethanolamine ammonia-lyase complex"/>
    <property type="evidence" value="ECO:0007669"/>
    <property type="project" value="TreeGrafter"/>
</dbReference>
<sequence>MTIIFIGERPGLSSADSMGAYLTFAPQIGLTDERRNCISNIRPQGLSTALAVDKIMYLVQEAFRLQLSGVQLKDKDDVNAPLL</sequence>
<keyword evidence="6" id="KW-1185">Reference proteome</keyword>
<evidence type="ECO:0000256" key="1">
    <source>
        <dbReference type="ARBA" id="ARBA00022628"/>
    </source>
</evidence>
<dbReference type="PANTHER" id="PTHR39330:SF1">
    <property type="entry name" value="ETHANOLAMINE AMMONIA-LYASE SMALL SUBUNIT"/>
    <property type="match status" value="1"/>
</dbReference>